<dbReference type="SMART" id="SM00091">
    <property type="entry name" value="PAS"/>
    <property type="match status" value="2"/>
</dbReference>
<dbReference type="InterPro" id="IPR035965">
    <property type="entry name" value="PAS-like_dom_sf"/>
</dbReference>
<dbReference type="InterPro" id="IPR004358">
    <property type="entry name" value="Sig_transdc_His_kin-like_C"/>
</dbReference>
<dbReference type="Pfam" id="PF02518">
    <property type="entry name" value="HATPase_c"/>
    <property type="match status" value="1"/>
</dbReference>
<dbReference type="EC" id="2.7.13.3" evidence="2"/>
<dbReference type="Gene3D" id="3.30.565.10">
    <property type="entry name" value="Histidine kinase-like ATPase, C-terminal domain"/>
    <property type="match status" value="1"/>
</dbReference>
<evidence type="ECO:0000256" key="1">
    <source>
        <dbReference type="ARBA" id="ARBA00000085"/>
    </source>
</evidence>
<evidence type="ECO:0000256" key="4">
    <source>
        <dbReference type="ARBA" id="ARBA00022679"/>
    </source>
</evidence>
<name>A0ABU0YJG9_9PROT</name>
<dbReference type="Gene3D" id="3.30.450.20">
    <property type="entry name" value="PAS domain"/>
    <property type="match status" value="2"/>
</dbReference>
<dbReference type="InterPro" id="IPR000700">
    <property type="entry name" value="PAS-assoc_C"/>
</dbReference>
<dbReference type="PROSITE" id="PS50109">
    <property type="entry name" value="HIS_KIN"/>
    <property type="match status" value="1"/>
</dbReference>
<dbReference type="PROSITE" id="PS50113">
    <property type="entry name" value="PAC"/>
    <property type="match status" value="1"/>
</dbReference>
<dbReference type="InterPro" id="IPR013767">
    <property type="entry name" value="PAS_fold"/>
</dbReference>
<dbReference type="Pfam" id="PF00512">
    <property type="entry name" value="HisKA"/>
    <property type="match status" value="1"/>
</dbReference>
<dbReference type="PRINTS" id="PR00344">
    <property type="entry name" value="BCTRLSENSOR"/>
</dbReference>
<evidence type="ECO:0000313" key="12">
    <source>
        <dbReference type="EMBL" id="MDQ7247862.1"/>
    </source>
</evidence>
<keyword evidence="3" id="KW-0597">Phosphoprotein</keyword>
<feature type="domain" description="Histidine kinase" evidence="9">
    <location>
        <begin position="286"/>
        <end position="501"/>
    </location>
</feature>
<evidence type="ECO:0000256" key="6">
    <source>
        <dbReference type="ARBA" id="ARBA00022777"/>
    </source>
</evidence>
<dbReference type="RefSeq" id="WP_379955303.1">
    <property type="nucleotide sequence ID" value="NZ_JAUYVI010000003.1"/>
</dbReference>
<dbReference type="CDD" id="cd00082">
    <property type="entry name" value="HisKA"/>
    <property type="match status" value="1"/>
</dbReference>
<dbReference type="SUPFAM" id="SSF55785">
    <property type="entry name" value="PYP-like sensor domain (PAS domain)"/>
    <property type="match status" value="2"/>
</dbReference>
<feature type="domain" description="PAS" evidence="10">
    <location>
        <begin position="139"/>
        <end position="209"/>
    </location>
</feature>
<keyword evidence="8" id="KW-0902">Two-component regulatory system</keyword>
<dbReference type="InterPro" id="IPR003594">
    <property type="entry name" value="HATPase_dom"/>
</dbReference>
<dbReference type="PANTHER" id="PTHR43065">
    <property type="entry name" value="SENSOR HISTIDINE KINASE"/>
    <property type="match status" value="1"/>
</dbReference>
<evidence type="ECO:0000259" key="9">
    <source>
        <dbReference type="PROSITE" id="PS50109"/>
    </source>
</evidence>
<dbReference type="SUPFAM" id="SSF47384">
    <property type="entry name" value="Homodimeric domain of signal transducing histidine kinase"/>
    <property type="match status" value="1"/>
</dbReference>
<evidence type="ECO:0000256" key="3">
    <source>
        <dbReference type="ARBA" id="ARBA00022553"/>
    </source>
</evidence>
<dbReference type="SMART" id="SM00387">
    <property type="entry name" value="HATPase_c"/>
    <property type="match status" value="1"/>
</dbReference>
<proteinExistence type="predicted"/>
<dbReference type="CDD" id="cd00130">
    <property type="entry name" value="PAS"/>
    <property type="match status" value="2"/>
</dbReference>
<sequence length="505" mass="55797">MLDSQSTSTRDDAVFQALIATAVDGIMVIDAHGHIQVFNSACERLFGYKPEEVIGKNVKMLMPSPYRDEHDGYLAHYRETGEKRIIGIGREVFGQRKDGTTFPMYLSVGQGKMEGVDIYVGIIHDLTERDVAAQEVMEREERLRSILDTVPDAIILIDERGIVESFSPAAVRLFGYPADQVIGQNVKMLMPAGYREHHDGYLQRYLTTGEKRIIGVGRVVVGQRSDGSTFPMELAVGEVKLKDRRLFTGFVRDITERQTTEHRLQEMQAELLHVSRLSAMGQMGSALAHELNQPLAATMNYVKAAQRTLEPVADPRGVKSIELLGKAGEQVARAGNIIRNLRDFIGKREANRREEKLHKIIEEAIALGLVGAADSNVKVKILLDPALPPVLVDKVQIQQVIINLIRNAVEAMLQMPVRRLVIESSLGEPGMAQVTISDTGPGLSEAVASRLFQPFITTKEKGMGLGLTICQSIINAHGGRLWAVPNEEAGVTFCFQLPLAEKTED</sequence>
<accession>A0ABU0YJG9</accession>
<keyword evidence="7" id="KW-0067">ATP-binding</keyword>
<gene>
    <name evidence="12" type="ORF">Q8A70_09300</name>
</gene>
<evidence type="ECO:0000313" key="13">
    <source>
        <dbReference type="Proteomes" id="UP001230156"/>
    </source>
</evidence>
<dbReference type="SUPFAM" id="SSF55874">
    <property type="entry name" value="ATPase domain of HSP90 chaperone/DNA topoisomerase II/histidine kinase"/>
    <property type="match status" value="1"/>
</dbReference>
<reference evidence="13" key="1">
    <citation type="submission" date="2023-08" db="EMBL/GenBank/DDBJ databases">
        <title>Rhodospirillaceae gen. nov., a novel taxon isolated from the Yangtze River Yuezi River estuary sludge.</title>
        <authorList>
            <person name="Ruan L."/>
        </authorList>
    </citation>
    <scope>NUCLEOTIDE SEQUENCE [LARGE SCALE GENOMIC DNA]</scope>
    <source>
        <strain evidence="13">R-7</strain>
    </source>
</reference>
<comment type="catalytic activity">
    <reaction evidence="1">
        <text>ATP + protein L-histidine = ADP + protein N-phospho-L-histidine.</text>
        <dbReference type="EC" id="2.7.13.3"/>
    </reaction>
</comment>
<dbReference type="InterPro" id="IPR036097">
    <property type="entry name" value="HisK_dim/P_sf"/>
</dbReference>
<comment type="caution">
    <text evidence="12">The sequence shown here is derived from an EMBL/GenBank/DDBJ whole genome shotgun (WGS) entry which is preliminary data.</text>
</comment>
<dbReference type="InterPro" id="IPR036890">
    <property type="entry name" value="HATPase_C_sf"/>
</dbReference>
<dbReference type="Pfam" id="PF00989">
    <property type="entry name" value="PAS"/>
    <property type="match status" value="2"/>
</dbReference>
<evidence type="ECO:0000256" key="8">
    <source>
        <dbReference type="ARBA" id="ARBA00023012"/>
    </source>
</evidence>
<dbReference type="Gene3D" id="6.10.250.2580">
    <property type="match status" value="1"/>
</dbReference>
<dbReference type="EMBL" id="JAUYVI010000003">
    <property type="protein sequence ID" value="MDQ7247862.1"/>
    <property type="molecule type" value="Genomic_DNA"/>
</dbReference>
<protein>
    <recommendedName>
        <fullName evidence="2">histidine kinase</fullName>
        <ecNumber evidence="2">2.7.13.3</ecNumber>
    </recommendedName>
</protein>
<keyword evidence="5" id="KW-0547">Nucleotide-binding</keyword>
<organism evidence="12 13">
    <name type="scientific">Dongia sedimenti</name>
    <dbReference type="NCBI Taxonomy" id="3064282"/>
    <lineage>
        <taxon>Bacteria</taxon>
        <taxon>Pseudomonadati</taxon>
        <taxon>Pseudomonadota</taxon>
        <taxon>Alphaproteobacteria</taxon>
        <taxon>Rhodospirillales</taxon>
        <taxon>Dongiaceae</taxon>
        <taxon>Dongia</taxon>
    </lineage>
</organism>
<dbReference type="Proteomes" id="UP001230156">
    <property type="component" value="Unassembled WGS sequence"/>
</dbReference>
<dbReference type="InterPro" id="IPR000014">
    <property type="entry name" value="PAS"/>
</dbReference>
<evidence type="ECO:0000256" key="2">
    <source>
        <dbReference type="ARBA" id="ARBA00012438"/>
    </source>
</evidence>
<keyword evidence="6" id="KW-0418">Kinase</keyword>
<evidence type="ECO:0000256" key="7">
    <source>
        <dbReference type="ARBA" id="ARBA00022840"/>
    </source>
</evidence>
<dbReference type="PANTHER" id="PTHR43065:SF46">
    <property type="entry name" value="C4-DICARBOXYLATE TRANSPORT SENSOR PROTEIN DCTB"/>
    <property type="match status" value="1"/>
</dbReference>
<feature type="domain" description="PAS" evidence="10">
    <location>
        <begin position="11"/>
        <end position="64"/>
    </location>
</feature>
<dbReference type="InterPro" id="IPR003661">
    <property type="entry name" value="HisK_dim/P_dom"/>
</dbReference>
<dbReference type="InterPro" id="IPR005467">
    <property type="entry name" value="His_kinase_dom"/>
</dbReference>
<evidence type="ECO:0000259" key="10">
    <source>
        <dbReference type="PROSITE" id="PS50112"/>
    </source>
</evidence>
<dbReference type="PROSITE" id="PS50112">
    <property type="entry name" value="PAS"/>
    <property type="match status" value="2"/>
</dbReference>
<keyword evidence="4" id="KW-0808">Transferase</keyword>
<evidence type="ECO:0000256" key="5">
    <source>
        <dbReference type="ARBA" id="ARBA00022741"/>
    </source>
</evidence>
<dbReference type="NCBIfam" id="TIGR00229">
    <property type="entry name" value="sensory_box"/>
    <property type="match status" value="2"/>
</dbReference>
<evidence type="ECO:0000259" key="11">
    <source>
        <dbReference type="PROSITE" id="PS50113"/>
    </source>
</evidence>
<dbReference type="Gene3D" id="1.10.287.130">
    <property type="match status" value="1"/>
</dbReference>
<keyword evidence="13" id="KW-1185">Reference proteome</keyword>
<feature type="domain" description="PAC" evidence="11">
    <location>
        <begin position="207"/>
        <end position="266"/>
    </location>
</feature>